<dbReference type="GO" id="GO:0009523">
    <property type="term" value="C:photosystem II"/>
    <property type="evidence" value="ECO:0000318"/>
    <property type="project" value="GO_Central"/>
</dbReference>
<feature type="region of interest" description="Disordered" evidence="1">
    <location>
        <begin position="122"/>
        <end position="206"/>
    </location>
</feature>
<organism evidence="3 4">
    <name type="scientific">Solanum tuberosum</name>
    <name type="common">Potato</name>
    <dbReference type="NCBI Taxonomy" id="4113"/>
    <lineage>
        <taxon>Eukaryota</taxon>
        <taxon>Viridiplantae</taxon>
        <taxon>Streptophyta</taxon>
        <taxon>Embryophyta</taxon>
        <taxon>Tracheophyta</taxon>
        <taxon>Spermatophyta</taxon>
        <taxon>Magnoliopsida</taxon>
        <taxon>eudicotyledons</taxon>
        <taxon>Gunneridae</taxon>
        <taxon>Pentapetalae</taxon>
        <taxon>asterids</taxon>
        <taxon>lamiids</taxon>
        <taxon>Solanales</taxon>
        <taxon>Solanaceae</taxon>
        <taxon>Solanoideae</taxon>
        <taxon>Solaneae</taxon>
        <taxon>Solanum</taxon>
    </lineage>
</organism>
<feature type="region of interest" description="Disordered" evidence="1">
    <location>
        <begin position="361"/>
        <end position="398"/>
    </location>
</feature>
<dbReference type="AlphaFoldDB" id="M1DFK1"/>
<protein>
    <recommendedName>
        <fullName evidence="2">Putative plant transposon protein domain-containing protein</fullName>
    </recommendedName>
</protein>
<dbReference type="Gramene" id="PGSC0003DMT400088256">
    <property type="protein sequence ID" value="PGSC0003DMT400088256"/>
    <property type="gene ID" value="PGSC0003DMG400037827"/>
</dbReference>
<reference evidence="3" key="2">
    <citation type="submission" date="2015-06" db="UniProtKB">
        <authorList>
            <consortium name="EnsemblPlants"/>
        </authorList>
    </citation>
    <scope>IDENTIFICATION</scope>
    <source>
        <strain evidence="3">DM1-3 516 R44</strain>
    </source>
</reference>
<evidence type="ECO:0000313" key="3">
    <source>
        <dbReference type="EnsemblPlants" id="PGSC0003DMT400088256"/>
    </source>
</evidence>
<dbReference type="Pfam" id="PF20167">
    <property type="entry name" value="Transposase_32"/>
    <property type="match status" value="1"/>
</dbReference>
<feature type="domain" description="Putative plant transposon protein" evidence="2">
    <location>
        <begin position="222"/>
        <end position="329"/>
    </location>
</feature>
<accession>M1DFK1</accession>
<evidence type="ECO:0000256" key="1">
    <source>
        <dbReference type="SAM" id="MobiDB-lite"/>
    </source>
</evidence>
<sequence>MLLDCFYREFGPENRGVADQISPRGLTRLPYAIAVQILDHMAKAYKDTEKDQILATLLTQLDLVAKQIMEVEVPYKKKDCACSPKGPSHCRHANFFGKPILSVSHIMIQRLADRFDLARPKVAGRDMPPHKQAKGIKINKDATASKAKDTKLPTTGGKGKGKWKAPAAPEASSDSDGIYTTHLTTSESEGEHQEHQVATSEPEDDELVATQTVELRSKRLNDLSRIRTSQVTTLSPTPAQAVVLAQPVQVLECPDDIDDDFQHMITTKMLESMKKWLGPLISDSTSRWLEVGVTIENKDLNVAVRYWFSFFSSTIMPSQNESIIRHTKEMLEVVEEDSYEGLTETEEAMVDAVVQTSLEDTPLASPSGASTSEVTSGTDAQDQSIALGTDAPTDRATV</sequence>
<evidence type="ECO:0000259" key="2">
    <source>
        <dbReference type="Pfam" id="PF20167"/>
    </source>
</evidence>
<dbReference type="PaxDb" id="4113-PGSC0003DMT400088256"/>
<reference evidence="4" key="1">
    <citation type="journal article" date="2011" name="Nature">
        <title>Genome sequence and analysis of the tuber crop potato.</title>
        <authorList>
            <consortium name="The Potato Genome Sequencing Consortium"/>
        </authorList>
    </citation>
    <scope>NUCLEOTIDE SEQUENCE [LARGE SCALE GENOMIC DNA]</scope>
    <source>
        <strain evidence="4">cv. DM1-3 516 R44</strain>
    </source>
</reference>
<dbReference type="PANTHER" id="PTHR33180:SF31">
    <property type="entry name" value="POLYPROTEIN PROTEIN"/>
    <property type="match status" value="1"/>
</dbReference>
<dbReference type="InterPro" id="IPR046796">
    <property type="entry name" value="Transposase_32_dom"/>
</dbReference>
<proteinExistence type="predicted"/>
<dbReference type="HOGENOM" id="CLU_693369_0_0_1"/>
<feature type="compositionally biased region" description="Polar residues" evidence="1">
    <location>
        <begin position="367"/>
        <end position="386"/>
    </location>
</feature>
<dbReference type="GO" id="GO:0009579">
    <property type="term" value="C:thylakoid"/>
    <property type="evidence" value="ECO:0000318"/>
    <property type="project" value="GO_Central"/>
</dbReference>
<feature type="compositionally biased region" description="Low complexity" evidence="1">
    <location>
        <begin position="164"/>
        <end position="176"/>
    </location>
</feature>
<keyword evidence="4" id="KW-1185">Reference proteome</keyword>
<dbReference type="InParanoid" id="M1DFK1"/>
<evidence type="ECO:0000313" key="4">
    <source>
        <dbReference type="Proteomes" id="UP000011115"/>
    </source>
</evidence>
<dbReference type="EnsemblPlants" id="PGSC0003DMT400088256">
    <property type="protein sequence ID" value="PGSC0003DMT400088256"/>
    <property type="gene ID" value="PGSC0003DMG400037827"/>
</dbReference>
<dbReference type="PANTHER" id="PTHR33180">
    <property type="entry name" value="PHOTOSYSTEM II CP43 REACTION CENTER PROTEIN"/>
    <property type="match status" value="1"/>
</dbReference>
<name>M1DFK1_SOLTU</name>
<dbReference type="Proteomes" id="UP000011115">
    <property type="component" value="Unassembled WGS sequence"/>
</dbReference>